<evidence type="ECO:0000256" key="4">
    <source>
        <dbReference type="ARBA" id="ARBA00022989"/>
    </source>
</evidence>
<dbReference type="EMBL" id="LKEV01000008">
    <property type="protein sequence ID" value="KQB83977.1"/>
    <property type="molecule type" value="Genomic_DNA"/>
</dbReference>
<keyword evidence="3 6" id="KW-0812">Transmembrane</keyword>
<dbReference type="OrthoDB" id="9814990at2"/>
<dbReference type="Pfam" id="PF01810">
    <property type="entry name" value="LysE"/>
    <property type="match status" value="1"/>
</dbReference>
<evidence type="ECO:0000313" key="8">
    <source>
        <dbReference type="Proteomes" id="UP000050488"/>
    </source>
</evidence>
<feature type="transmembrane region" description="Helical" evidence="6">
    <location>
        <begin position="71"/>
        <end position="95"/>
    </location>
</feature>
<name>A0A0Q0U8I7_9CORY</name>
<dbReference type="AlphaFoldDB" id="A0A0Q0U8I7"/>
<dbReference type="PATRIC" id="fig|1544413.3.peg.2176"/>
<accession>A0A0Q0U8I7</accession>
<evidence type="ECO:0000256" key="3">
    <source>
        <dbReference type="ARBA" id="ARBA00022692"/>
    </source>
</evidence>
<evidence type="ECO:0000256" key="5">
    <source>
        <dbReference type="ARBA" id="ARBA00023136"/>
    </source>
</evidence>
<keyword evidence="2" id="KW-1003">Cell membrane</keyword>
<evidence type="ECO:0000256" key="6">
    <source>
        <dbReference type="SAM" id="Phobius"/>
    </source>
</evidence>
<dbReference type="RefSeq" id="WP_055179001.1">
    <property type="nucleotide sequence ID" value="NZ_JAUSQY010000001.1"/>
</dbReference>
<comment type="caution">
    <text evidence="7">The sequence shown here is derived from an EMBL/GenBank/DDBJ whole genome shotgun (WGS) entry which is preliminary data.</text>
</comment>
<dbReference type="GO" id="GO:0015171">
    <property type="term" value="F:amino acid transmembrane transporter activity"/>
    <property type="evidence" value="ECO:0007669"/>
    <property type="project" value="TreeGrafter"/>
</dbReference>
<dbReference type="STRING" id="1544413.Clow_02178"/>
<sequence>MDIALLLSFLGLSTLMSCVPGPDWGLILRHVIGAPSRTAVNQAVAGIGVGYVVMSVVVAAGVGVMVADHPAVFTLISVGGALLLIYLGSTMLWGLRATPSTPVGEPVASNQAAGAKRGSPLWEGMGVSLLNPKGIMFFVALLPQFVNTQAPWSVSTQMFTLGMAFTLSVVVVYTALSLLARRVLRANPRATVFLQGAGGVAMLGLAVFMLVEAV</sequence>
<gene>
    <name evidence="7" type="primary">leuE</name>
    <name evidence="7" type="ORF">Clow_02178</name>
</gene>
<feature type="transmembrane region" description="Helical" evidence="6">
    <location>
        <begin position="158"/>
        <end position="180"/>
    </location>
</feature>
<keyword evidence="8" id="KW-1185">Reference proteome</keyword>
<dbReference type="InterPro" id="IPR001123">
    <property type="entry name" value="LeuE-type"/>
</dbReference>
<dbReference type="PANTHER" id="PTHR30086">
    <property type="entry name" value="ARGININE EXPORTER PROTEIN ARGO"/>
    <property type="match status" value="1"/>
</dbReference>
<keyword evidence="5 6" id="KW-0472">Membrane</keyword>
<keyword evidence="4 6" id="KW-1133">Transmembrane helix</keyword>
<dbReference type="GO" id="GO:0005886">
    <property type="term" value="C:plasma membrane"/>
    <property type="evidence" value="ECO:0007669"/>
    <property type="project" value="UniProtKB-SubCell"/>
</dbReference>
<evidence type="ECO:0000256" key="2">
    <source>
        <dbReference type="ARBA" id="ARBA00022475"/>
    </source>
</evidence>
<dbReference type="PANTHER" id="PTHR30086:SF20">
    <property type="entry name" value="ARGININE EXPORTER PROTEIN ARGO-RELATED"/>
    <property type="match status" value="1"/>
</dbReference>
<evidence type="ECO:0000256" key="1">
    <source>
        <dbReference type="ARBA" id="ARBA00004651"/>
    </source>
</evidence>
<dbReference type="Proteomes" id="UP000050488">
    <property type="component" value="Unassembled WGS sequence"/>
</dbReference>
<feature type="transmembrane region" description="Helical" evidence="6">
    <location>
        <begin position="192"/>
        <end position="211"/>
    </location>
</feature>
<feature type="transmembrane region" description="Helical" evidence="6">
    <location>
        <begin position="42"/>
        <end position="64"/>
    </location>
</feature>
<evidence type="ECO:0000313" key="7">
    <source>
        <dbReference type="EMBL" id="KQB83977.1"/>
    </source>
</evidence>
<proteinExistence type="predicted"/>
<reference evidence="7 8" key="1">
    <citation type="submission" date="2015-10" db="EMBL/GenBank/DDBJ databases">
        <title>Corynebacteirum lowii and Corynebacterium oculi species nova, derived from human clinical disease and and emended description of Corynebacterium mastiditis.</title>
        <authorList>
            <person name="Bernard K."/>
            <person name="Pacheco A.L."/>
            <person name="Mcdougall C."/>
            <person name="Burtx T."/>
            <person name="Weibe D."/>
            <person name="Tyler S."/>
            <person name="Olson A.B."/>
            <person name="Cnockaert M."/>
            <person name="Eguchi H."/>
            <person name="Kuwahara T."/>
            <person name="Nakayama-Imaohji H."/>
            <person name="Boudewijins M."/>
            <person name="Van Hoecke F."/>
            <person name="Bernier A.-M."/>
            <person name="Vandamme P."/>
        </authorList>
    </citation>
    <scope>NUCLEOTIDE SEQUENCE [LARGE SCALE GENOMIC DNA]</scope>
    <source>
        <strain evidence="7 8">NML 130206</strain>
    </source>
</reference>
<protein>
    <submittedName>
        <fullName evidence="7">Leucine efflux protein</fullName>
    </submittedName>
</protein>
<organism evidence="7 8">
    <name type="scientific">Corynebacterium lowii</name>
    <dbReference type="NCBI Taxonomy" id="1544413"/>
    <lineage>
        <taxon>Bacteria</taxon>
        <taxon>Bacillati</taxon>
        <taxon>Actinomycetota</taxon>
        <taxon>Actinomycetes</taxon>
        <taxon>Mycobacteriales</taxon>
        <taxon>Corynebacteriaceae</taxon>
        <taxon>Corynebacterium</taxon>
    </lineage>
</organism>
<comment type="subcellular location">
    <subcellularLocation>
        <location evidence="1">Cell membrane</location>
        <topology evidence="1">Multi-pass membrane protein</topology>
    </subcellularLocation>
</comment>